<organism evidence="1 2">
    <name type="scientific">Brevibacillus ruminantium</name>
    <dbReference type="NCBI Taxonomy" id="2950604"/>
    <lineage>
        <taxon>Bacteria</taxon>
        <taxon>Bacillati</taxon>
        <taxon>Bacillota</taxon>
        <taxon>Bacilli</taxon>
        <taxon>Bacillales</taxon>
        <taxon>Paenibacillaceae</taxon>
        <taxon>Brevibacillus</taxon>
    </lineage>
</organism>
<name>A0ABY4WDA1_9BACL</name>
<dbReference type="RefSeq" id="WP_251872255.1">
    <property type="nucleotide sequence ID" value="NZ_CP098755.1"/>
</dbReference>
<dbReference type="EMBL" id="CP098755">
    <property type="protein sequence ID" value="USG65151.1"/>
    <property type="molecule type" value="Genomic_DNA"/>
</dbReference>
<reference evidence="1" key="1">
    <citation type="submission" date="2022-06" db="EMBL/GenBank/DDBJ databases">
        <title>Genome sequencing of Brevibacillus sp. BB3-R1.</title>
        <authorList>
            <person name="Heo J."/>
            <person name="Lee D."/>
            <person name="Won M."/>
            <person name="Han B.-H."/>
            <person name="Hong S.-B."/>
            <person name="Kwon S.-W."/>
        </authorList>
    </citation>
    <scope>NUCLEOTIDE SEQUENCE</scope>
    <source>
        <strain evidence="1">BB3-R1</strain>
    </source>
</reference>
<accession>A0ABY4WDA1</accession>
<proteinExistence type="predicted"/>
<dbReference type="Proteomes" id="UP001056500">
    <property type="component" value="Chromosome"/>
</dbReference>
<protein>
    <recommendedName>
        <fullName evidence="3">Phage tail protein</fullName>
    </recommendedName>
</protein>
<keyword evidence="2" id="KW-1185">Reference proteome</keyword>
<gene>
    <name evidence="1" type="ORF">NDK47_24010</name>
</gene>
<evidence type="ECO:0000313" key="1">
    <source>
        <dbReference type="EMBL" id="USG65151.1"/>
    </source>
</evidence>
<evidence type="ECO:0008006" key="3">
    <source>
        <dbReference type="Google" id="ProtNLM"/>
    </source>
</evidence>
<evidence type="ECO:0000313" key="2">
    <source>
        <dbReference type="Proteomes" id="UP001056500"/>
    </source>
</evidence>
<sequence length="313" mass="33626">MAIYPKMTITELGKNLYAKAQSGTAITYTRMRIGSGSYNGDPAVLTDLVQPIDWVTIFGISRTGSTAHVKGLFENTNVKQAVYSCELGIYAEDPDLGEILYGYTNAGTKGDNIPPISAGPFSREFQVNIAVGSASEVTAVISPSGFVTHEEFEDHTKNYSNPHKVTADQVGAAAKNHTHPNATQTTAGFMSPSDFSKLAGIQSGAINQTTADSLYAKKSGDTFTGDVKIDAGLTVRLRFSRSGLDSNGKFVTAEWRRKKDNTLFLKSVLSNPDSNGNYRTDTWSIYNAAGTSVVETVTWTIAYDADGNIISVT</sequence>